<dbReference type="InterPro" id="IPR043502">
    <property type="entry name" value="DNA/RNA_pol_sf"/>
</dbReference>
<sequence length="154" mass="17481">MDLLQEFDSSGPAVESPLNPSCKLHNNDSPLLDNPTLYKHLVGKLNYLTHTRPDLSFSVLILSQFMQSPWLDHYTAALRVLQYLRVDPAQRILLYVDLSFDLLAFCDADWASCKDTRRSVSGFYITLGEALISWKSKKQTFVSLSSGKADYRSM</sequence>
<keyword evidence="2" id="KW-1185">Reference proteome</keyword>
<accession>A0AAF0UB05</accession>
<proteinExistence type="predicted"/>
<protein>
    <recommendedName>
        <fullName evidence="3">Reverse transcriptase Ty1/copia-type domain-containing protein</fullName>
    </recommendedName>
</protein>
<gene>
    <name evidence="1" type="ORF">MTR67_035908</name>
</gene>
<dbReference type="CDD" id="cd09272">
    <property type="entry name" value="RNase_HI_RT_Ty1"/>
    <property type="match status" value="1"/>
</dbReference>
<evidence type="ECO:0000313" key="1">
    <source>
        <dbReference type="EMBL" id="WMV42523.1"/>
    </source>
</evidence>
<dbReference type="EMBL" id="CP133619">
    <property type="protein sequence ID" value="WMV42523.1"/>
    <property type="molecule type" value="Genomic_DNA"/>
</dbReference>
<evidence type="ECO:0008006" key="3">
    <source>
        <dbReference type="Google" id="ProtNLM"/>
    </source>
</evidence>
<evidence type="ECO:0000313" key="2">
    <source>
        <dbReference type="Proteomes" id="UP001234989"/>
    </source>
</evidence>
<dbReference type="PANTHER" id="PTHR11439:SF498">
    <property type="entry name" value="DNAK FAMILY PROTEIN"/>
    <property type="match status" value="1"/>
</dbReference>
<organism evidence="1 2">
    <name type="scientific">Solanum verrucosum</name>
    <dbReference type="NCBI Taxonomy" id="315347"/>
    <lineage>
        <taxon>Eukaryota</taxon>
        <taxon>Viridiplantae</taxon>
        <taxon>Streptophyta</taxon>
        <taxon>Embryophyta</taxon>
        <taxon>Tracheophyta</taxon>
        <taxon>Spermatophyta</taxon>
        <taxon>Magnoliopsida</taxon>
        <taxon>eudicotyledons</taxon>
        <taxon>Gunneridae</taxon>
        <taxon>Pentapetalae</taxon>
        <taxon>asterids</taxon>
        <taxon>lamiids</taxon>
        <taxon>Solanales</taxon>
        <taxon>Solanaceae</taxon>
        <taxon>Solanoideae</taxon>
        <taxon>Solaneae</taxon>
        <taxon>Solanum</taxon>
    </lineage>
</organism>
<dbReference type="SUPFAM" id="SSF56672">
    <property type="entry name" value="DNA/RNA polymerases"/>
    <property type="match status" value="1"/>
</dbReference>
<dbReference type="PANTHER" id="PTHR11439">
    <property type="entry name" value="GAG-POL-RELATED RETROTRANSPOSON"/>
    <property type="match status" value="1"/>
</dbReference>
<dbReference type="Proteomes" id="UP001234989">
    <property type="component" value="Chromosome 8"/>
</dbReference>
<name>A0AAF0UB05_SOLVR</name>
<feature type="non-terminal residue" evidence="1">
    <location>
        <position position="154"/>
    </location>
</feature>
<reference evidence="1" key="1">
    <citation type="submission" date="2023-08" db="EMBL/GenBank/DDBJ databases">
        <title>A de novo genome assembly of Solanum verrucosum Schlechtendal, a Mexican diploid species geographically isolated from the other diploid A-genome species in potato relatives.</title>
        <authorList>
            <person name="Hosaka K."/>
        </authorList>
    </citation>
    <scope>NUCLEOTIDE SEQUENCE</scope>
    <source>
        <tissue evidence="1">Young leaves</tissue>
    </source>
</reference>
<dbReference type="AlphaFoldDB" id="A0AAF0UB05"/>